<comment type="caution">
    <text evidence="1">The sequence shown here is derived from an EMBL/GenBank/DDBJ whole genome shotgun (WGS) entry which is preliminary data.</text>
</comment>
<dbReference type="EMBL" id="JAPDNS010000002">
    <property type="protein sequence ID" value="MCW3486341.1"/>
    <property type="molecule type" value="Genomic_DNA"/>
</dbReference>
<accession>A0ABT3IQS9</accession>
<reference evidence="1 2" key="1">
    <citation type="submission" date="2022-10" db="EMBL/GenBank/DDBJ databases">
        <title>Chitinophaga nivalis PC15 sp. nov., isolated from Pyeongchang county, South Korea.</title>
        <authorList>
            <person name="Trinh H.N."/>
        </authorList>
    </citation>
    <scope>NUCLEOTIDE SEQUENCE [LARGE SCALE GENOMIC DNA]</scope>
    <source>
        <strain evidence="1 2">PC14</strain>
    </source>
</reference>
<evidence type="ECO:0000313" key="1">
    <source>
        <dbReference type="EMBL" id="MCW3486341.1"/>
    </source>
</evidence>
<protein>
    <recommendedName>
        <fullName evidence="3">Lipoprotein</fullName>
    </recommendedName>
</protein>
<evidence type="ECO:0000313" key="2">
    <source>
        <dbReference type="Proteomes" id="UP001207742"/>
    </source>
</evidence>
<keyword evidence="2" id="KW-1185">Reference proteome</keyword>
<dbReference type="Proteomes" id="UP001207742">
    <property type="component" value="Unassembled WGS sequence"/>
</dbReference>
<gene>
    <name evidence="1" type="ORF">OL497_20740</name>
</gene>
<proteinExistence type="predicted"/>
<dbReference type="RefSeq" id="WP_264733157.1">
    <property type="nucleotide sequence ID" value="NZ_JAPDNR010000001.1"/>
</dbReference>
<name>A0ABT3IQS9_9BACT</name>
<evidence type="ECO:0008006" key="3">
    <source>
        <dbReference type="Google" id="ProtNLM"/>
    </source>
</evidence>
<organism evidence="1 2">
    <name type="scientific">Chitinophaga nivalis</name>
    <dbReference type="NCBI Taxonomy" id="2991709"/>
    <lineage>
        <taxon>Bacteria</taxon>
        <taxon>Pseudomonadati</taxon>
        <taxon>Bacteroidota</taxon>
        <taxon>Chitinophagia</taxon>
        <taxon>Chitinophagales</taxon>
        <taxon>Chitinophagaceae</taxon>
        <taxon>Chitinophaga</taxon>
    </lineage>
</organism>
<sequence length="175" mass="19803">MMIPNYLIIRKVFLAIVLLLLIASCNNDTLPVSHHADTTKEKSADTVYMRTGFYFLADTLTGIKMQEKNSDKIYSIEKLPFASVDNIIECKIQDTKIDSTTYKNICIKFDAKGTKDLQDGTESPFHPKIALIIANRLLYVVDNRTSVKDGAVCAYLIDFSQQEINAMKEAIEQKR</sequence>